<dbReference type="SUPFAM" id="SSF51735">
    <property type="entry name" value="NAD(P)-binding Rossmann-fold domains"/>
    <property type="match status" value="1"/>
</dbReference>
<dbReference type="Proteomes" id="UP000271031">
    <property type="component" value="Unassembled WGS sequence"/>
</dbReference>
<protein>
    <submittedName>
        <fullName evidence="2">SDR family oxidoreductase</fullName>
    </submittedName>
</protein>
<reference evidence="2 3" key="1">
    <citation type="submission" date="2018-10" db="EMBL/GenBank/DDBJ databases">
        <title>Phylogenomics of Brevibacillus.</title>
        <authorList>
            <person name="Dunlap C."/>
        </authorList>
    </citation>
    <scope>NUCLEOTIDE SEQUENCE [LARGE SCALE GENOMIC DNA]</scope>
    <source>
        <strain evidence="2 3">JCM 15716</strain>
    </source>
</reference>
<evidence type="ECO:0000313" key="3">
    <source>
        <dbReference type="Proteomes" id="UP000271031"/>
    </source>
</evidence>
<dbReference type="InterPro" id="IPR016040">
    <property type="entry name" value="NAD(P)-bd_dom"/>
</dbReference>
<comment type="caution">
    <text evidence="2">The sequence shown here is derived from an EMBL/GenBank/DDBJ whole genome shotgun (WGS) entry which is preliminary data.</text>
</comment>
<proteinExistence type="predicted"/>
<dbReference type="PANTHER" id="PTHR43355:SF2">
    <property type="entry name" value="FLAVIN REDUCTASE (NADPH)"/>
    <property type="match status" value="1"/>
</dbReference>
<name>A0A3M8DAT7_9BACL</name>
<dbReference type="GO" id="GO:0016646">
    <property type="term" value="F:oxidoreductase activity, acting on the CH-NH group of donors, NAD or NADP as acceptor"/>
    <property type="evidence" value="ECO:0007669"/>
    <property type="project" value="TreeGrafter"/>
</dbReference>
<dbReference type="EMBL" id="RHHQ01000015">
    <property type="protein sequence ID" value="RNB85053.1"/>
    <property type="molecule type" value="Genomic_DNA"/>
</dbReference>
<dbReference type="OrthoDB" id="9785372at2"/>
<dbReference type="CDD" id="cd05244">
    <property type="entry name" value="BVR-B_like_SDR_a"/>
    <property type="match status" value="1"/>
</dbReference>
<organism evidence="2 3">
    <name type="scientific">Brevibacillus fluminis</name>
    <dbReference type="NCBI Taxonomy" id="511487"/>
    <lineage>
        <taxon>Bacteria</taxon>
        <taxon>Bacillati</taxon>
        <taxon>Bacillota</taxon>
        <taxon>Bacilli</taxon>
        <taxon>Bacillales</taxon>
        <taxon>Paenibacillaceae</taxon>
        <taxon>Brevibacillus</taxon>
    </lineage>
</organism>
<dbReference type="PANTHER" id="PTHR43355">
    <property type="entry name" value="FLAVIN REDUCTASE (NADPH)"/>
    <property type="match status" value="1"/>
</dbReference>
<accession>A0A3M8DAT7</accession>
<sequence length="206" mass="22572">MNILILGATGRVGSQIASLAREDGHFVTLFVRSPEKVADPDEQVMIYTGNVLNQEDIARSMRGVDAVISALSTDGTTTLSTSMPILIEAMKAEGIKRIVTIGTAGILQSRDTPQLLRYQSAESKRKSTFAAEEHQAVFDLLQRSDLDWTIVCPSYLHEGESRDAYRVERNVLPEGGSAISIVDTATFAYRQLASTDYRNARVGIAY</sequence>
<keyword evidence="3" id="KW-1185">Reference proteome</keyword>
<dbReference type="Pfam" id="PF13460">
    <property type="entry name" value="NAD_binding_10"/>
    <property type="match status" value="1"/>
</dbReference>
<feature type="domain" description="NAD(P)-binding" evidence="1">
    <location>
        <begin position="7"/>
        <end position="193"/>
    </location>
</feature>
<evidence type="ECO:0000259" key="1">
    <source>
        <dbReference type="Pfam" id="PF13460"/>
    </source>
</evidence>
<dbReference type="Gene3D" id="3.40.50.720">
    <property type="entry name" value="NAD(P)-binding Rossmann-like Domain"/>
    <property type="match status" value="1"/>
</dbReference>
<evidence type="ECO:0000313" key="2">
    <source>
        <dbReference type="EMBL" id="RNB85053.1"/>
    </source>
</evidence>
<dbReference type="AlphaFoldDB" id="A0A3M8DAT7"/>
<gene>
    <name evidence="2" type="ORF">EDM56_19255</name>
</gene>
<dbReference type="InterPro" id="IPR051606">
    <property type="entry name" value="Polyketide_Oxido-like"/>
</dbReference>
<dbReference type="InterPro" id="IPR036291">
    <property type="entry name" value="NAD(P)-bd_dom_sf"/>
</dbReference>
<dbReference type="RefSeq" id="WP_122919538.1">
    <property type="nucleotide sequence ID" value="NZ_RHHQ01000015.1"/>
</dbReference>